<dbReference type="AlphaFoldDB" id="A0A2K1DYG8"/>
<sequence>MASTKSTINFRVIVTFCAIVIWCLKTSAQTTSIPDSSFEQALIDYGVDTNGLNGNILNSDAESVITLNIFNKNIIDLTGIEAFINLKYLYCYFNNVQELNLQSNLQLEVLDIENNSLTNLDISANTELKELYISNNLLSNLDVSNNLDLEVLSCNLNNLSDLDVDNNMNLSVLWCYSNNLQNINLQQNILLESLFCGDNNLSSLNIASNPLLQTISCSQNNLSELIFDNCQDLSYLDVSGNNFSQIDVSSNSSLTRFLCNNNNFQSLDVSQNPELMLFYASFNGIREIDLTNNNDLKYVRLENNELESIDIRNGQNSSISDFNANNNPALTCVYVDNTNANYLANWDIDSSANFVQDEAECNALSTQDVKLNDMVFEMYPNPVIDYMNITVTDTKSTLRLYTLKGQSVFQSKLSLGTNSIDLSNYSTGFYLVEITTSNQKVIKKIIKS</sequence>
<dbReference type="SUPFAM" id="SSF52058">
    <property type="entry name" value="L domain-like"/>
    <property type="match status" value="1"/>
</dbReference>
<comment type="caution">
    <text evidence="5">The sequence shown here is derived from an EMBL/GenBank/DDBJ whole genome shotgun (WGS) entry which is preliminary data.</text>
</comment>
<accession>A0A2K1DYG8</accession>
<gene>
    <name evidence="5" type="ORF">C1T31_08700</name>
</gene>
<feature type="domain" description="Secretion system C-terminal sorting" evidence="4">
    <location>
        <begin position="378"/>
        <end position="446"/>
    </location>
</feature>
<dbReference type="PANTHER" id="PTHR47566">
    <property type="match status" value="1"/>
</dbReference>
<dbReference type="InterPro" id="IPR026444">
    <property type="entry name" value="Secre_tail"/>
</dbReference>
<dbReference type="InterPro" id="IPR001611">
    <property type="entry name" value="Leu-rich_rpt"/>
</dbReference>
<dbReference type="PROSITE" id="PS51450">
    <property type="entry name" value="LRR"/>
    <property type="match status" value="1"/>
</dbReference>
<dbReference type="EMBL" id="POWF01000004">
    <property type="protein sequence ID" value="PNQ73063.1"/>
    <property type="molecule type" value="Genomic_DNA"/>
</dbReference>
<dbReference type="Gene3D" id="3.80.10.10">
    <property type="entry name" value="Ribonuclease Inhibitor"/>
    <property type="match status" value="1"/>
</dbReference>
<protein>
    <recommendedName>
        <fullName evidence="4">Secretion system C-terminal sorting domain-containing protein</fullName>
    </recommendedName>
</protein>
<dbReference type="Pfam" id="PF18962">
    <property type="entry name" value="Por_Secre_tail"/>
    <property type="match status" value="1"/>
</dbReference>
<evidence type="ECO:0000256" key="3">
    <source>
        <dbReference type="ARBA" id="ARBA00022737"/>
    </source>
</evidence>
<proteinExistence type="predicted"/>
<dbReference type="RefSeq" id="WP_103052102.1">
    <property type="nucleotide sequence ID" value="NZ_POWF01000004.1"/>
</dbReference>
<evidence type="ECO:0000256" key="2">
    <source>
        <dbReference type="ARBA" id="ARBA00022729"/>
    </source>
</evidence>
<dbReference type="OrthoDB" id="8901262at2"/>
<keyword evidence="3" id="KW-0677">Repeat</keyword>
<keyword evidence="2" id="KW-0732">Signal</keyword>
<keyword evidence="1" id="KW-0433">Leucine-rich repeat</keyword>
<dbReference type="InterPro" id="IPR052574">
    <property type="entry name" value="CDIRP"/>
</dbReference>
<evidence type="ECO:0000259" key="4">
    <source>
        <dbReference type="Pfam" id="PF18962"/>
    </source>
</evidence>
<dbReference type="PANTHER" id="PTHR47566:SF1">
    <property type="entry name" value="PROTEIN NUD1"/>
    <property type="match status" value="1"/>
</dbReference>
<dbReference type="NCBIfam" id="TIGR04183">
    <property type="entry name" value="Por_Secre_tail"/>
    <property type="match status" value="1"/>
</dbReference>
<organism evidence="5 6">
    <name type="scientific">Hanstruepera neustonica</name>
    <dbReference type="NCBI Taxonomy" id="1445657"/>
    <lineage>
        <taxon>Bacteria</taxon>
        <taxon>Pseudomonadati</taxon>
        <taxon>Bacteroidota</taxon>
        <taxon>Flavobacteriia</taxon>
        <taxon>Flavobacteriales</taxon>
        <taxon>Flavobacteriaceae</taxon>
        <taxon>Hanstruepera</taxon>
    </lineage>
</organism>
<evidence type="ECO:0000313" key="6">
    <source>
        <dbReference type="Proteomes" id="UP000236641"/>
    </source>
</evidence>
<dbReference type="InterPro" id="IPR032675">
    <property type="entry name" value="LRR_dom_sf"/>
</dbReference>
<name>A0A2K1DYG8_9FLAO</name>
<evidence type="ECO:0000313" key="5">
    <source>
        <dbReference type="EMBL" id="PNQ73063.1"/>
    </source>
</evidence>
<keyword evidence="6" id="KW-1185">Reference proteome</keyword>
<dbReference type="Proteomes" id="UP000236641">
    <property type="component" value="Unassembled WGS sequence"/>
</dbReference>
<dbReference type="GO" id="GO:0035591">
    <property type="term" value="F:signaling adaptor activity"/>
    <property type="evidence" value="ECO:0007669"/>
    <property type="project" value="TreeGrafter"/>
</dbReference>
<evidence type="ECO:0000256" key="1">
    <source>
        <dbReference type="ARBA" id="ARBA00022614"/>
    </source>
</evidence>
<reference evidence="5 6" key="1">
    <citation type="submission" date="2018-01" db="EMBL/GenBank/DDBJ databases">
        <title>The draft genome of Hanstruepera neustonica JCM19743.</title>
        <authorList>
            <person name="He R.-H."/>
            <person name="Du Z.-J."/>
        </authorList>
    </citation>
    <scope>NUCLEOTIDE SEQUENCE [LARGE SCALE GENOMIC DNA]</scope>
    <source>
        <strain evidence="5 6">JCM19743</strain>
    </source>
</reference>